<evidence type="ECO:0000313" key="10">
    <source>
        <dbReference type="Proteomes" id="UP000061362"/>
    </source>
</evidence>
<dbReference type="Pfam" id="PF01656">
    <property type="entry name" value="CbiA"/>
    <property type="match status" value="1"/>
</dbReference>
<evidence type="ECO:0000313" key="9">
    <source>
        <dbReference type="Proteomes" id="UP000056255"/>
    </source>
</evidence>
<evidence type="ECO:0000313" key="2">
    <source>
        <dbReference type="EMBL" id="AIM27477.1"/>
    </source>
</evidence>
<dbReference type="Proteomes" id="UP000062398">
    <property type="component" value="Chromosome"/>
</dbReference>
<dbReference type="RefSeq" id="WP_012021279.1">
    <property type="nucleotide sequence ID" value="NZ_AP019770.1"/>
</dbReference>
<name>A0A088E6U9_9CREN</name>
<protein>
    <recommendedName>
        <fullName evidence="1">CobQ/CobB/MinD/ParA nucleotide binding domain-containing protein</fullName>
    </recommendedName>
</protein>
<evidence type="ECO:0000313" key="4">
    <source>
        <dbReference type="EMBL" id="AKV76586.1"/>
    </source>
</evidence>
<dbReference type="Proteomes" id="UP000061362">
    <property type="component" value="Chromosome"/>
</dbReference>
<organism evidence="2 8">
    <name type="scientific">Metallosphaera sedula</name>
    <dbReference type="NCBI Taxonomy" id="43687"/>
    <lineage>
        <taxon>Archaea</taxon>
        <taxon>Thermoproteota</taxon>
        <taxon>Thermoprotei</taxon>
        <taxon>Sulfolobales</taxon>
        <taxon>Sulfolobaceae</taxon>
        <taxon>Metallosphaera</taxon>
    </lineage>
</organism>
<evidence type="ECO:0000313" key="5">
    <source>
        <dbReference type="EMBL" id="AKV78838.1"/>
    </source>
</evidence>
<dbReference type="InterPro" id="IPR002586">
    <property type="entry name" value="CobQ/CobB/MinD/ParA_Nub-bd_dom"/>
</dbReference>
<dbReference type="Proteomes" id="UP000062475">
    <property type="component" value="Chromosome"/>
</dbReference>
<sequence length="230" mass="25903">MMRKIIITGVKGGTGKSLISFLLLRELVNTKRVLFIDLDNTLTVTRLLGILHLDDIFNNDYNVSSWTYKNVSIIPLGVANQGKLQEFPKAYMDLVEDKDIIMIDSSNITNPVLSLEAKLSPQSELDLILVTTPQSISLKRTIDTLLSFKTIYPIAPSQKLVVLNMTKEEVQELQNDIPFVKIPFIKELFLKGISAESCEYPSILASIRDILYILDLTKILGDNNGNKRVY</sequence>
<evidence type="ECO:0000313" key="13">
    <source>
        <dbReference type="Proteomes" id="UP000068832"/>
    </source>
</evidence>
<dbReference type="Proteomes" id="UP000056255">
    <property type="component" value="Chromosome"/>
</dbReference>
<dbReference type="EMBL" id="CP012172">
    <property type="protein sequence ID" value="AKV74347.1"/>
    <property type="molecule type" value="Genomic_DNA"/>
</dbReference>
<evidence type="ECO:0000259" key="1">
    <source>
        <dbReference type="Pfam" id="PF01656"/>
    </source>
</evidence>
<evidence type="ECO:0000313" key="3">
    <source>
        <dbReference type="EMBL" id="AKV74347.1"/>
    </source>
</evidence>
<dbReference type="AlphaFoldDB" id="A0A088E6U9"/>
<gene>
    <name evidence="2" type="ORF">HA72_1334</name>
    <name evidence="3" type="ORF">MsedA_1352</name>
    <name evidence="4" type="ORF">MsedB_1354</name>
    <name evidence="5" type="ORF">MsedC_1352</name>
    <name evidence="6" type="ORF">MsedD_1353</name>
    <name evidence="7" type="ORF">MsedE_1358</name>
</gene>
<reference evidence="7 9" key="3">
    <citation type="submission" date="2015-07" db="EMBL/GenBank/DDBJ databases">
        <title>Physiological, transcriptional responses and genome re-sequencing of acid resistant extremely thermoacidophilic Metallosphaera sedula SARC-M1.</title>
        <authorList>
            <person name="Ai C."/>
            <person name="McCarthy S."/>
            <person name="Eckrich V."/>
            <person name="Rudrappa D."/>
            <person name="Qiu G."/>
            <person name="Blum P."/>
        </authorList>
    </citation>
    <scope>NUCLEOTIDE SEQUENCE [LARGE SCALE GENOMIC DNA]</scope>
    <source>
        <strain evidence="7 9">SARC-M1</strain>
    </source>
</reference>
<evidence type="ECO:0000313" key="11">
    <source>
        <dbReference type="Proteomes" id="UP000062398"/>
    </source>
</evidence>
<dbReference type="Gene3D" id="3.40.50.300">
    <property type="entry name" value="P-loop containing nucleotide triphosphate hydrolases"/>
    <property type="match status" value="1"/>
</dbReference>
<evidence type="ECO:0000313" key="7">
    <source>
        <dbReference type="EMBL" id="AKV83321.1"/>
    </source>
</evidence>
<accession>A0A088E6U9</accession>
<dbReference type="PATRIC" id="fig|43687.5.peg.1456"/>
<dbReference type="EMBL" id="CP012174">
    <property type="protein sequence ID" value="AKV78838.1"/>
    <property type="molecule type" value="Genomic_DNA"/>
</dbReference>
<reference evidence="10 11" key="2">
    <citation type="journal article" date="2015" name="Genome Announc.">
        <title>Complete Genome Sequences of Evolved Arsenate-Resistant Metallosphaera sedula Strains.</title>
        <authorList>
            <person name="Ai C."/>
            <person name="McCarthy S."/>
            <person name="Schackwitz W."/>
            <person name="Martin J."/>
            <person name="Lipzen A."/>
            <person name="Blum P."/>
        </authorList>
    </citation>
    <scope>NUCLEOTIDE SEQUENCE [LARGE SCALE GENOMIC DNA]</scope>
    <source>
        <strain evidence="5 11">ARS120-1</strain>
        <strain evidence="6 10">ARS120-2</strain>
        <strain evidence="3 13">ARS50-1</strain>
        <strain evidence="4 12">ARS50-2</strain>
    </source>
</reference>
<evidence type="ECO:0000313" key="12">
    <source>
        <dbReference type="Proteomes" id="UP000062475"/>
    </source>
</evidence>
<dbReference type="InterPro" id="IPR027417">
    <property type="entry name" value="P-loop_NTPase"/>
</dbReference>
<dbReference type="EMBL" id="CP012175">
    <property type="protein sequence ID" value="AKV81083.1"/>
    <property type="molecule type" value="Genomic_DNA"/>
</dbReference>
<dbReference type="EMBL" id="CP008822">
    <property type="protein sequence ID" value="AIM27477.1"/>
    <property type="molecule type" value="Genomic_DNA"/>
</dbReference>
<proteinExistence type="predicted"/>
<reference evidence="2 8" key="1">
    <citation type="journal article" date="2014" name="J. Bacteriol.">
        <title>Role of an Archaeal PitA Transporter in the Copper and Arsenic Resistance of Metallosphaera sedula, an Extreme Thermoacidophile.</title>
        <authorList>
            <person name="McCarthy S."/>
            <person name="Ai C."/>
            <person name="Wheaton G."/>
            <person name="Tevatia R."/>
            <person name="Eckrich V."/>
            <person name="Kelly R."/>
            <person name="Blum P."/>
        </authorList>
    </citation>
    <scope>NUCLEOTIDE SEQUENCE [LARGE SCALE GENOMIC DNA]</scope>
    <source>
        <strain evidence="2 8">CuR1</strain>
    </source>
</reference>
<evidence type="ECO:0000313" key="8">
    <source>
        <dbReference type="Proteomes" id="UP000029084"/>
    </source>
</evidence>
<dbReference type="SUPFAM" id="SSF52540">
    <property type="entry name" value="P-loop containing nucleoside triphosphate hydrolases"/>
    <property type="match status" value="1"/>
</dbReference>
<dbReference type="EMBL" id="CP012173">
    <property type="protein sequence ID" value="AKV76586.1"/>
    <property type="molecule type" value="Genomic_DNA"/>
</dbReference>
<dbReference type="GeneID" id="91755833"/>
<dbReference type="Proteomes" id="UP000029084">
    <property type="component" value="Chromosome"/>
</dbReference>
<feature type="domain" description="CobQ/CobB/MinD/ParA nucleotide binding" evidence="1">
    <location>
        <begin position="5"/>
        <end position="185"/>
    </location>
</feature>
<dbReference type="EMBL" id="CP012176">
    <property type="protein sequence ID" value="AKV83321.1"/>
    <property type="molecule type" value="Genomic_DNA"/>
</dbReference>
<dbReference type="Proteomes" id="UP000068832">
    <property type="component" value="Chromosome"/>
</dbReference>
<evidence type="ECO:0000313" key="6">
    <source>
        <dbReference type="EMBL" id="AKV81083.1"/>
    </source>
</evidence>